<dbReference type="EMBL" id="FQWQ01000001">
    <property type="protein sequence ID" value="SHG81152.1"/>
    <property type="molecule type" value="Genomic_DNA"/>
</dbReference>
<gene>
    <name evidence="1" type="ORF">SAMN04488109_1956</name>
</gene>
<organism evidence="1 2">
    <name type="scientific">Chryseolinea serpens</name>
    <dbReference type="NCBI Taxonomy" id="947013"/>
    <lineage>
        <taxon>Bacteria</taxon>
        <taxon>Pseudomonadati</taxon>
        <taxon>Bacteroidota</taxon>
        <taxon>Cytophagia</taxon>
        <taxon>Cytophagales</taxon>
        <taxon>Fulvivirgaceae</taxon>
        <taxon>Chryseolinea</taxon>
    </lineage>
</organism>
<dbReference type="AlphaFoldDB" id="A0A1M5MVJ3"/>
<dbReference type="OrthoDB" id="950503at2"/>
<proteinExistence type="predicted"/>
<dbReference type="Proteomes" id="UP000184212">
    <property type="component" value="Unassembled WGS sequence"/>
</dbReference>
<evidence type="ECO:0000313" key="2">
    <source>
        <dbReference type="Proteomes" id="UP000184212"/>
    </source>
</evidence>
<dbReference type="STRING" id="947013.SAMN04488109_1956"/>
<sequence length="181" mass="20934">MKRLFSFFFLLLILLNTIGYYEVLLFMEKQNYDEAVQKINGNENEISGNLLLKIPLASRFNEDDSEYRKAQGEITVEGQLYHFVKQKLYQDTLYIMCLRDAKTSEVREALSDLSKTMADQNHKSGNTQKGVDVSFAKFYTLSTTVNERTETGWTRLLRHIPVTDLYHFSTLASIFHPPCLG</sequence>
<protein>
    <submittedName>
        <fullName evidence="1">Uncharacterized protein</fullName>
    </submittedName>
</protein>
<accession>A0A1M5MVJ3</accession>
<keyword evidence="2" id="KW-1185">Reference proteome</keyword>
<dbReference type="RefSeq" id="WP_073133185.1">
    <property type="nucleotide sequence ID" value="NZ_FQWQ01000001.1"/>
</dbReference>
<name>A0A1M5MVJ3_9BACT</name>
<evidence type="ECO:0000313" key="1">
    <source>
        <dbReference type="EMBL" id="SHG81152.1"/>
    </source>
</evidence>
<reference evidence="1 2" key="1">
    <citation type="submission" date="2016-11" db="EMBL/GenBank/DDBJ databases">
        <authorList>
            <person name="Jaros S."/>
            <person name="Januszkiewicz K."/>
            <person name="Wedrychowicz H."/>
        </authorList>
    </citation>
    <scope>NUCLEOTIDE SEQUENCE [LARGE SCALE GENOMIC DNA]</scope>
    <source>
        <strain evidence="1 2">DSM 24574</strain>
    </source>
</reference>